<dbReference type="InterPro" id="IPR036388">
    <property type="entry name" value="WH-like_DNA-bd_sf"/>
</dbReference>
<dbReference type="PANTHER" id="PTHR24567">
    <property type="entry name" value="CRP FAMILY TRANSCRIPTIONAL REGULATORY PROTEIN"/>
    <property type="match status" value="1"/>
</dbReference>
<dbReference type="SUPFAM" id="SSF51206">
    <property type="entry name" value="cAMP-binding domain-like"/>
    <property type="match status" value="1"/>
</dbReference>
<evidence type="ECO:0000313" key="5">
    <source>
        <dbReference type="EMBL" id="MBB3017129.1"/>
    </source>
</evidence>
<dbReference type="Gene3D" id="1.10.10.10">
    <property type="entry name" value="Winged helix-like DNA-binding domain superfamily/Winged helix DNA-binding domain"/>
    <property type="match status" value="1"/>
</dbReference>
<dbReference type="InterPro" id="IPR050397">
    <property type="entry name" value="Env_Response_Regulators"/>
</dbReference>
<evidence type="ECO:0000313" key="6">
    <source>
        <dbReference type="Proteomes" id="UP000532010"/>
    </source>
</evidence>
<evidence type="ECO:0000256" key="1">
    <source>
        <dbReference type="ARBA" id="ARBA00023015"/>
    </source>
</evidence>
<dbReference type="AlphaFoldDB" id="A0A7W4VH83"/>
<dbReference type="RefSeq" id="WP_183446152.1">
    <property type="nucleotide sequence ID" value="NZ_JACHWB010000001.1"/>
</dbReference>
<proteinExistence type="predicted"/>
<dbReference type="InterPro" id="IPR018490">
    <property type="entry name" value="cNMP-bd_dom_sf"/>
</dbReference>
<dbReference type="GO" id="GO:0003677">
    <property type="term" value="F:DNA binding"/>
    <property type="evidence" value="ECO:0007669"/>
    <property type="project" value="UniProtKB-KW"/>
</dbReference>
<dbReference type="InterPro" id="IPR000595">
    <property type="entry name" value="cNMP-bd_dom"/>
</dbReference>
<feature type="domain" description="HTH crp-type" evidence="4">
    <location>
        <begin position="149"/>
        <end position="215"/>
    </location>
</feature>
<dbReference type="PROSITE" id="PS51063">
    <property type="entry name" value="HTH_CRP_2"/>
    <property type="match status" value="1"/>
</dbReference>
<dbReference type="PANTHER" id="PTHR24567:SF74">
    <property type="entry name" value="HTH-TYPE TRANSCRIPTIONAL REGULATOR ARCR"/>
    <property type="match status" value="1"/>
</dbReference>
<gene>
    <name evidence="5" type="ORF">FHR70_000169</name>
</gene>
<dbReference type="InterPro" id="IPR012318">
    <property type="entry name" value="HTH_CRP"/>
</dbReference>
<name>A0A7W4VH83_9HYPH</name>
<dbReference type="Proteomes" id="UP000532010">
    <property type="component" value="Unassembled WGS sequence"/>
</dbReference>
<keyword evidence="2" id="KW-0238">DNA-binding</keyword>
<dbReference type="SUPFAM" id="SSF46785">
    <property type="entry name" value="Winged helix' DNA-binding domain"/>
    <property type="match status" value="1"/>
</dbReference>
<dbReference type="SMART" id="SM00419">
    <property type="entry name" value="HTH_CRP"/>
    <property type="match status" value="1"/>
</dbReference>
<keyword evidence="3" id="KW-0804">Transcription</keyword>
<dbReference type="InterPro" id="IPR014710">
    <property type="entry name" value="RmlC-like_jellyroll"/>
</dbReference>
<dbReference type="CDD" id="cd00038">
    <property type="entry name" value="CAP_ED"/>
    <property type="match status" value="1"/>
</dbReference>
<organism evidence="5 6">
    <name type="scientific">Microvirga lupini</name>
    <dbReference type="NCBI Taxonomy" id="420324"/>
    <lineage>
        <taxon>Bacteria</taxon>
        <taxon>Pseudomonadati</taxon>
        <taxon>Pseudomonadota</taxon>
        <taxon>Alphaproteobacteria</taxon>
        <taxon>Hyphomicrobiales</taxon>
        <taxon>Methylobacteriaceae</taxon>
        <taxon>Microvirga</taxon>
    </lineage>
</organism>
<sequence>MAQVRKTPQHQDNRILAALGPEDFAFLEPHLSIVDLQRGQTLYEMGETIVHTYFPHDAMVSLVTLMHDGKSVEMATFGREGLFGLVSAFVTRQSFGRYVVQLSGTASRAELNLMHEAMAARPAIQHLVMRFTEALMAETLQTVACNAVHSVEARCCRWILMSQDRAGQPELPLTQEFLAEMLGVQRSTVSDVARVLQDKGLIRQGRGMITVTDRQGLEAASCECYQVIRQKFEQLLPNTYGRDRTVLPAAGGHSEILRRQCS</sequence>
<dbReference type="Gene3D" id="2.60.120.10">
    <property type="entry name" value="Jelly Rolls"/>
    <property type="match status" value="1"/>
</dbReference>
<keyword evidence="1" id="KW-0805">Transcription regulation</keyword>
<accession>A0A7W4VH83</accession>
<keyword evidence="6" id="KW-1185">Reference proteome</keyword>
<dbReference type="InterPro" id="IPR036390">
    <property type="entry name" value="WH_DNA-bd_sf"/>
</dbReference>
<dbReference type="GO" id="GO:0003700">
    <property type="term" value="F:DNA-binding transcription factor activity"/>
    <property type="evidence" value="ECO:0007669"/>
    <property type="project" value="TreeGrafter"/>
</dbReference>
<dbReference type="EMBL" id="JACHWB010000001">
    <property type="protein sequence ID" value="MBB3017129.1"/>
    <property type="molecule type" value="Genomic_DNA"/>
</dbReference>
<evidence type="ECO:0000256" key="3">
    <source>
        <dbReference type="ARBA" id="ARBA00023163"/>
    </source>
</evidence>
<evidence type="ECO:0000256" key="2">
    <source>
        <dbReference type="ARBA" id="ARBA00023125"/>
    </source>
</evidence>
<reference evidence="5 6" key="1">
    <citation type="submission" date="2020-08" db="EMBL/GenBank/DDBJ databases">
        <title>The Agave Microbiome: Exploring the role of microbial communities in plant adaptations to desert environments.</title>
        <authorList>
            <person name="Partida-Martinez L.P."/>
        </authorList>
    </citation>
    <scope>NUCLEOTIDE SEQUENCE [LARGE SCALE GENOMIC DNA]</scope>
    <source>
        <strain evidence="5 6">AT3.9</strain>
    </source>
</reference>
<comment type="caution">
    <text evidence="5">The sequence shown here is derived from an EMBL/GenBank/DDBJ whole genome shotgun (WGS) entry which is preliminary data.</text>
</comment>
<dbReference type="Pfam" id="PF13545">
    <property type="entry name" value="HTH_Crp_2"/>
    <property type="match status" value="1"/>
</dbReference>
<protein>
    <submittedName>
        <fullName evidence="5">CRP-like cAMP-binding protein</fullName>
    </submittedName>
</protein>
<dbReference type="Pfam" id="PF00027">
    <property type="entry name" value="cNMP_binding"/>
    <property type="match status" value="1"/>
</dbReference>
<dbReference type="GO" id="GO:0005829">
    <property type="term" value="C:cytosol"/>
    <property type="evidence" value="ECO:0007669"/>
    <property type="project" value="TreeGrafter"/>
</dbReference>
<evidence type="ECO:0000259" key="4">
    <source>
        <dbReference type="PROSITE" id="PS51063"/>
    </source>
</evidence>